<name>A0A0A9CU38_ARUDO</name>
<sequence length="14" mass="1720">MNFLRSVSMYSKTR</sequence>
<evidence type="ECO:0000313" key="1">
    <source>
        <dbReference type="EMBL" id="JAD77953.1"/>
    </source>
</evidence>
<reference evidence="1" key="1">
    <citation type="submission" date="2014-09" db="EMBL/GenBank/DDBJ databases">
        <authorList>
            <person name="Magalhaes I.L.F."/>
            <person name="Oliveira U."/>
            <person name="Santos F.R."/>
            <person name="Vidigal T.H.D.A."/>
            <person name="Brescovit A.D."/>
            <person name="Santos A.J."/>
        </authorList>
    </citation>
    <scope>NUCLEOTIDE SEQUENCE</scope>
    <source>
        <tissue evidence="1">Shoot tissue taken approximately 20 cm above the soil surface</tissue>
    </source>
</reference>
<proteinExistence type="predicted"/>
<protein>
    <submittedName>
        <fullName evidence="1">Uncharacterized protein</fullName>
    </submittedName>
</protein>
<reference evidence="1" key="2">
    <citation type="journal article" date="2015" name="Data Brief">
        <title>Shoot transcriptome of the giant reed, Arundo donax.</title>
        <authorList>
            <person name="Barrero R.A."/>
            <person name="Guerrero F.D."/>
            <person name="Moolhuijzen P."/>
            <person name="Goolsby J.A."/>
            <person name="Tidwell J."/>
            <person name="Bellgard S.E."/>
            <person name="Bellgard M.I."/>
        </authorList>
    </citation>
    <scope>NUCLEOTIDE SEQUENCE</scope>
    <source>
        <tissue evidence="1">Shoot tissue taken approximately 20 cm above the soil surface</tissue>
    </source>
</reference>
<dbReference type="EMBL" id="GBRH01219942">
    <property type="protein sequence ID" value="JAD77953.1"/>
    <property type="molecule type" value="Transcribed_RNA"/>
</dbReference>
<organism evidence="1">
    <name type="scientific">Arundo donax</name>
    <name type="common">Giant reed</name>
    <name type="synonym">Donax arundinaceus</name>
    <dbReference type="NCBI Taxonomy" id="35708"/>
    <lineage>
        <taxon>Eukaryota</taxon>
        <taxon>Viridiplantae</taxon>
        <taxon>Streptophyta</taxon>
        <taxon>Embryophyta</taxon>
        <taxon>Tracheophyta</taxon>
        <taxon>Spermatophyta</taxon>
        <taxon>Magnoliopsida</taxon>
        <taxon>Liliopsida</taxon>
        <taxon>Poales</taxon>
        <taxon>Poaceae</taxon>
        <taxon>PACMAD clade</taxon>
        <taxon>Arundinoideae</taxon>
        <taxon>Arundineae</taxon>
        <taxon>Arundo</taxon>
    </lineage>
</organism>
<accession>A0A0A9CU38</accession>